<comment type="subcellular location">
    <subcellularLocation>
        <location evidence="1">Cell outer membrane</location>
        <topology evidence="1">Multi-pass membrane protein</topology>
    </subcellularLocation>
</comment>
<keyword evidence="6" id="KW-0472">Membrane</keyword>
<keyword evidence="4" id="KW-0812">Transmembrane</keyword>
<keyword evidence="3" id="KW-1134">Transmembrane beta strand</keyword>
<reference evidence="9 10" key="1">
    <citation type="submission" date="2019-02" db="EMBL/GenBank/DDBJ databases">
        <title>Deep-cultivation of Planctomycetes and their phenomic and genomic characterization uncovers novel biology.</title>
        <authorList>
            <person name="Wiegand S."/>
            <person name="Jogler M."/>
            <person name="Boedeker C."/>
            <person name="Pinto D."/>
            <person name="Vollmers J."/>
            <person name="Rivas-Marin E."/>
            <person name="Kohn T."/>
            <person name="Peeters S.H."/>
            <person name="Heuer A."/>
            <person name="Rast P."/>
            <person name="Oberbeckmann S."/>
            <person name="Bunk B."/>
            <person name="Jeske O."/>
            <person name="Meyerdierks A."/>
            <person name="Storesund J.E."/>
            <person name="Kallscheuer N."/>
            <person name="Luecker S."/>
            <person name="Lage O.M."/>
            <person name="Pohl T."/>
            <person name="Merkel B.J."/>
            <person name="Hornburger P."/>
            <person name="Mueller R.-W."/>
            <person name="Bruemmer F."/>
            <person name="Labrenz M."/>
            <person name="Spormann A.M."/>
            <person name="Op Den Camp H."/>
            <person name="Overmann J."/>
            <person name="Amann R."/>
            <person name="Jetten M.S.M."/>
            <person name="Mascher T."/>
            <person name="Medema M.H."/>
            <person name="Devos D.P."/>
            <person name="Kaster A.-K."/>
            <person name="Ovreas L."/>
            <person name="Rohde M."/>
            <person name="Galperin M.Y."/>
            <person name="Jogler C."/>
        </authorList>
    </citation>
    <scope>NUCLEOTIDE SEQUENCE [LARGE SCALE GENOMIC DNA]</scope>
    <source>
        <strain evidence="9 10">CA13</strain>
    </source>
</reference>
<gene>
    <name evidence="9" type="ORF">CA13_28150</name>
</gene>
<evidence type="ECO:0000256" key="3">
    <source>
        <dbReference type="ARBA" id="ARBA00022452"/>
    </source>
</evidence>
<dbReference type="InterPro" id="IPR005017">
    <property type="entry name" value="OMPP1/FadL/TodX"/>
</dbReference>
<evidence type="ECO:0000256" key="1">
    <source>
        <dbReference type="ARBA" id="ARBA00004571"/>
    </source>
</evidence>
<keyword evidence="7" id="KW-0998">Cell outer membrane</keyword>
<protein>
    <submittedName>
        <fullName evidence="9">Outer membrane protein transport protein (OMPP1/FadL/TodX)</fullName>
    </submittedName>
</protein>
<proteinExistence type="inferred from homology"/>
<dbReference type="PANTHER" id="PTHR35093">
    <property type="entry name" value="OUTER MEMBRANE PROTEIN NMB0088-RELATED"/>
    <property type="match status" value="1"/>
</dbReference>
<comment type="caution">
    <text evidence="9">The sequence shown here is derived from an EMBL/GenBank/DDBJ whole genome shotgun (WGS) entry which is preliminary data.</text>
</comment>
<evidence type="ECO:0000256" key="8">
    <source>
        <dbReference type="SAM" id="SignalP"/>
    </source>
</evidence>
<evidence type="ECO:0000256" key="4">
    <source>
        <dbReference type="ARBA" id="ARBA00022692"/>
    </source>
</evidence>
<dbReference type="EMBL" id="SJPJ01000001">
    <property type="protein sequence ID" value="TWT81363.1"/>
    <property type="molecule type" value="Genomic_DNA"/>
</dbReference>
<evidence type="ECO:0000313" key="10">
    <source>
        <dbReference type="Proteomes" id="UP000315010"/>
    </source>
</evidence>
<organism evidence="9 10">
    <name type="scientific">Novipirellula herctigrandis</name>
    <dbReference type="NCBI Taxonomy" id="2527986"/>
    <lineage>
        <taxon>Bacteria</taxon>
        <taxon>Pseudomonadati</taxon>
        <taxon>Planctomycetota</taxon>
        <taxon>Planctomycetia</taxon>
        <taxon>Pirellulales</taxon>
        <taxon>Pirellulaceae</taxon>
        <taxon>Novipirellula</taxon>
    </lineage>
</organism>
<dbReference type="PANTHER" id="PTHR35093:SF8">
    <property type="entry name" value="OUTER MEMBRANE PROTEIN NMB0088-RELATED"/>
    <property type="match status" value="1"/>
</dbReference>
<dbReference type="GO" id="GO:0009279">
    <property type="term" value="C:cell outer membrane"/>
    <property type="evidence" value="ECO:0007669"/>
    <property type="project" value="UniProtKB-SubCell"/>
</dbReference>
<dbReference type="SUPFAM" id="SSF56935">
    <property type="entry name" value="Porins"/>
    <property type="match status" value="1"/>
</dbReference>
<dbReference type="Gene3D" id="2.40.160.60">
    <property type="entry name" value="Outer membrane protein transport protein (OMPP1/FadL/TodX)"/>
    <property type="match status" value="1"/>
</dbReference>
<evidence type="ECO:0000256" key="7">
    <source>
        <dbReference type="ARBA" id="ARBA00023237"/>
    </source>
</evidence>
<dbReference type="Proteomes" id="UP000315010">
    <property type="component" value="Unassembled WGS sequence"/>
</dbReference>
<dbReference type="PROSITE" id="PS51257">
    <property type="entry name" value="PROKAR_LIPOPROTEIN"/>
    <property type="match status" value="1"/>
</dbReference>
<evidence type="ECO:0000256" key="2">
    <source>
        <dbReference type="ARBA" id="ARBA00008163"/>
    </source>
</evidence>
<comment type="similarity">
    <text evidence="2">Belongs to the OmpP1/FadL family.</text>
</comment>
<name>A0A5C5Z488_9BACT</name>
<evidence type="ECO:0000313" key="9">
    <source>
        <dbReference type="EMBL" id="TWT81363.1"/>
    </source>
</evidence>
<evidence type="ECO:0000256" key="6">
    <source>
        <dbReference type="ARBA" id="ARBA00023136"/>
    </source>
</evidence>
<accession>A0A5C5Z488</accession>
<dbReference type="AlphaFoldDB" id="A0A5C5Z488"/>
<feature type="signal peptide" evidence="8">
    <location>
        <begin position="1"/>
        <end position="20"/>
    </location>
</feature>
<keyword evidence="10" id="KW-1185">Reference proteome</keyword>
<feature type="chain" id="PRO_5022937407" evidence="8">
    <location>
        <begin position="21"/>
        <end position="410"/>
    </location>
</feature>
<sequence precursor="true">MQRSGILCCLFAWLTCWTTAACGQGVGVELLNNLMPASGALGGASIASPQDIQSAINGNPATVRQYRGTQFSFSGAWMEPTYNLTQDGALPLFGVSSFSQTKSDAPGVAAGNIGLTQELSASGLPLTMGMGLISAAGAGADFRQVPESNGTHASLTIIDIVGSAGLELTDNLHVGGTFALSTATMSGPFVGITGSSTGYGIRGGVGVNYAILPQTNIGAYWKSQTSFTFDNLAGFTAGSFVDVAADRPETFGIGISNQSLMDGKLLLAVDGVFQKYSDADLFTALYDDQWSLHVGAQYSPTTRCRWRIGYAFAENPLRSIVPAGAGGVLPPGGVDHITYIQSLFANIPEHRITGGFGISDICPGVDLDLYAGGMFEDSVDLGSTTTTTASLEGYWVGFGLTWRFCRGMCH</sequence>
<keyword evidence="5 8" id="KW-0732">Signal</keyword>
<evidence type="ECO:0000256" key="5">
    <source>
        <dbReference type="ARBA" id="ARBA00022729"/>
    </source>
</evidence>
<dbReference type="GO" id="GO:0015483">
    <property type="term" value="F:long-chain fatty acid transporting porin activity"/>
    <property type="evidence" value="ECO:0007669"/>
    <property type="project" value="TreeGrafter"/>
</dbReference>